<dbReference type="InterPro" id="IPR002656">
    <property type="entry name" value="Acyl_transf_3_dom"/>
</dbReference>
<dbReference type="InterPro" id="IPR050879">
    <property type="entry name" value="Acyltransferase_3"/>
</dbReference>
<keyword evidence="1" id="KW-1133">Transmembrane helix</keyword>
<keyword evidence="4" id="KW-1185">Reference proteome</keyword>
<gene>
    <name evidence="3" type="ORF">SAE02_56790</name>
</gene>
<keyword evidence="3" id="KW-0012">Acyltransferase</keyword>
<sequence length="380" mass="41534">MDALRGIAALLVVLFHFDRWALPNLTLWPFDALIGNGYIWVDFFFILSGFVMTHVYRSSFLGGRLGTGGYREFLAARLARIYPLHFATLMILVGLELVKLAVVMSGRAVENQPFTDRQSLEALATNLLLMHGWNLHDDVTWNPPSWSISAEWAVYLISPLVILALDKCGRAAGLLLAAACVACLYVMSLGRPLELDITYDLGVVRCLLGFMIGVVLHGLYRNGLPRRAYGDTALVLATAAGLLPMALDWPDALAIPGLAAIVLIAAGNTGAGASVLRSAPLAALGRLSYSVYLSHVVIMAVLLDGWKFLYRQPFGVGFTQGQSLTALVLMVCLTLACSWVLYRLVEVPGRRLMRGWLMRRGHLPSARSEGVSGYPRTEET</sequence>
<feature type="transmembrane region" description="Helical" evidence="1">
    <location>
        <begin position="146"/>
        <end position="165"/>
    </location>
</feature>
<keyword evidence="1" id="KW-0812">Transmembrane</keyword>
<evidence type="ECO:0000259" key="2">
    <source>
        <dbReference type="Pfam" id="PF01757"/>
    </source>
</evidence>
<accession>A0A512DYI5</accession>
<feature type="transmembrane region" description="Helical" evidence="1">
    <location>
        <begin position="283"/>
        <end position="303"/>
    </location>
</feature>
<feature type="transmembrane region" description="Helical" evidence="1">
    <location>
        <begin position="37"/>
        <end position="56"/>
    </location>
</feature>
<feature type="transmembrane region" description="Helical" evidence="1">
    <location>
        <begin position="253"/>
        <end position="276"/>
    </location>
</feature>
<dbReference type="AlphaFoldDB" id="A0A512DYI5"/>
<organism evidence="3 4">
    <name type="scientific">Skermanella aerolata</name>
    <dbReference type="NCBI Taxonomy" id="393310"/>
    <lineage>
        <taxon>Bacteria</taxon>
        <taxon>Pseudomonadati</taxon>
        <taxon>Pseudomonadota</taxon>
        <taxon>Alphaproteobacteria</taxon>
        <taxon>Rhodospirillales</taxon>
        <taxon>Azospirillaceae</taxon>
        <taxon>Skermanella</taxon>
    </lineage>
</organism>
<reference evidence="3 4" key="1">
    <citation type="submission" date="2019-07" db="EMBL/GenBank/DDBJ databases">
        <title>Whole genome shotgun sequence of Skermanella aerolata NBRC 106429.</title>
        <authorList>
            <person name="Hosoyama A."/>
            <person name="Uohara A."/>
            <person name="Ohji S."/>
            <person name="Ichikawa N."/>
        </authorList>
    </citation>
    <scope>NUCLEOTIDE SEQUENCE [LARGE SCALE GENOMIC DNA]</scope>
    <source>
        <strain evidence="3 4">NBRC 106429</strain>
    </source>
</reference>
<dbReference type="GO" id="GO:0016747">
    <property type="term" value="F:acyltransferase activity, transferring groups other than amino-acyl groups"/>
    <property type="evidence" value="ECO:0007669"/>
    <property type="project" value="InterPro"/>
</dbReference>
<dbReference type="EMBL" id="BJYZ01000029">
    <property type="protein sequence ID" value="GEO41531.1"/>
    <property type="molecule type" value="Genomic_DNA"/>
</dbReference>
<name>A0A512DYI5_9PROT</name>
<feature type="transmembrane region" description="Helical" evidence="1">
    <location>
        <begin position="81"/>
        <end position="104"/>
    </location>
</feature>
<feature type="transmembrane region" description="Helical" evidence="1">
    <location>
        <begin position="323"/>
        <end position="345"/>
    </location>
</feature>
<feature type="transmembrane region" description="Helical" evidence="1">
    <location>
        <begin position="228"/>
        <end position="247"/>
    </location>
</feature>
<proteinExistence type="predicted"/>
<comment type="caution">
    <text evidence="3">The sequence shown here is derived from an EMBL/GenBank/DDBJ whole genome shotgun (WGS) entry which is preliminary data.</text>
</comment>
<dbReference type="PANTHER" id="PTHR23028">
    <property type="entry name" value="ACETYLTRANSFERASE"/>
    <property type="match status" value="1"/>
</dbReference>
<feature type="transmembrane region" description="Helical" evidence="1">
    <location>
        <begin position="172"/>
        <end position="191"/>
    </location>
</feature>
<dbReference type="GO" id="GO:0000271">
    <property type="term" value="P:polysaccharide biosynthetic process"/>
    <property type="evidence" value="ECO:0007669"/>
    <property type="project" value="TreeGrafter"/>
</dbReference>
<keyword evidence="1" id="KW-0472">Membrane</keyword>
<protein>
    <submittedName>
        <fullName evidence="3">Acyltransferase</fullName>
    </submittedName>
</protein>
<dbReference type="GO" id="GO:0016020">
    <property type="term" value="C:membrane"/>
    <property type="evidence" value="ECO:0007669"/>
    <property type="project" value="TreeGrafter"/>
</dbReference>
<evidence type="ECO:0000313" key="3">
    <source>
        <dbReference type="EMBL" id="GEO41531.1"/>
    </source>
</evidence>
<dbReference type="Pfam" id="PF01757">
    <property type="entry name" value="Acyl_transf_3"/>
    <property type="match status" value="1"/>
</dbReference>
<keyword evidence="3" id="KW-0808">Transferase</keyword>
<dbReference type="PANTHER" id="PTHR23028:SF131">
    <property type="entry name" value="BLR2367 PROTEIN"/>
    <property type="match status" value="1"/>
</dbReference>
<evidence type="ECO:0000313" key="4">
    <source>
        <dbReference type="Proteomes" id="UP000321523"/>
    </source>
</evidence>
<evidence type="ECO:0000256" key="1">
    <source>
        <dbReference type="SAM" id="Phobius"/>
    </source>
</evidence>
<feature type="domain" description="Acyltransferase 3" evidence="2">
    <location>
        <begin position="1"/>
        <end position="343"/>
    </location>
</feature>
<dbReference type="Proteomes" id="UP000321523">
    <property type="component" value="Unassembled WGS sequence"/>
</dbReference>
<feature type="transmembrane region" description="Helical" evidence="1">
    <location>
        <begin position="197"/>
        <end position="216"/>
    </location>
</feature>